<dbReference type="PANTHER" id="PTHR30151:SF20">
    <property type="entry name" value="ABC TRANSPORTER PERMEASE PROTEIN HI_0355-RELATED"/>
    <property type="match status" value="1"/>
</dbReference>
<protein>
    <submittedName>
        <fullName evidence="9">ABC transporter permease subunit</fullName>
    </submittedName>
</protein>
<evidence type="ECO:0000256" key="5">
    <source>
        <dbReference type="ARBA" id="ARBA00022989"/>
    </source>
</evidence>
<evidence type="ECO:0000256" key="6">
    <source>
        <dbReference type="ARBA" id="ARBA00023136"/>
    </source>
</evidence>
<comment type="similarity">
    <text evidence="7">Belongs to the binding-protein-dependent transport system permease family.</text>
</comment>
<keyword evidence="3" id="KW-1003">Cell membrane</keyword>
<feature type="transmembrane region" description="Helical" evidence="7">
    <location>
        <begin position="115"/>
        <end position="141"/>
    </location>
</feature>
<evidence type="ECO:0000256" key="3">
    <source>
        <dbReference type="ARBA" id="ARBA00022475"/>
    </source>
</evidence>
<dbReference type="CDD" id="cd06261">
    <property type="entry name" value="TM_PBP2"/>
    <property type="match status" value="1"/>
</dbReference>
<keyword evidence="4 7" id="KW-0812">Transmembrane</keyword>
<feature type="transmembrane region" description="Helical" evidence="7">
    <location>
        <begin position="147"/>
        <end position="169"/>
    </location>
</feature>
<evidence type="ECO:0000313" key="9">
    <source>
        <dbReference type="EMBL" id="MDX8153090.1"/>
    </source>
</evidence>
<evidence type="ECO:0000256" key="1">
    <source>
        <dbReference type="ARBA" id="ARBA00004651"/>
    </source>
</evidence>
<dbReference type="EMBL" id="JAXAVX010000010">
    <property type="protein sequence ID" value="MDX8153090.1"/>
    <property type="molecule type" value="Genomic_DNA"/>
</dbReference>
<dbReference type="RefSeq" id="WP_319955242.1">
    <property type="nucleotide sequence ID" value="NZ_JAXAVX010000010.1"/>
</dbReference>
<feature type="transmembrane region" description="Helical" evidence="7">
    <location>
        <begin position="88"/>
        <end position="108"/>
    </location>
</feature>
<feature type="transmembrane region" description="Helical" evidence="7">
    <location>
        <begin position="246"/>
        <end position="267"/>
    </location>
</feature>
<evidence type="ECO:0000256" key="7">
    <source>
        <dbReference type="RuleBase" id="RU363032"/>
    </source>
</evidence>
<dbReference type="PANTHER" id="PTHR30151">
    <property type="entry name" value="ALKANE SULFONATE ABC TRANSPORTER-RELATED, MEMBRANE SUBUNIT"/>
    <property type="match status" value="1"/>
</dbReference>
<organism evidence="9 10">
    <name type="scientific">Patulibacter brassicae</name>
    <dbReference type="NCBI Taxonomy" id="1705717"/>
    <lineage>
        <taxon>Bacteria</taxon>
        <taxon>Bacillati</taxon>
        <taxon>Actinomycetota</taxon>
        <taxon>Thermoleophilia</taxon>
        <taxon>Solirubrobacterales</taxon>
        <taxon>Patulibacteraceae</taxon>
        <taxon>Patulibacter</taxon>
    </lineage>
</organism>
<evidence type="ECO:0000256" key="4">
    <source>
        <dbReference type="ARBA" id="ARBA00022692"/>
    </source>
</evidence>
<name>A0ABU4VNS6_9ACTN</name>
<feature type="domain" description="ABC transmembrane type-1" evidence="8">
    <location>
        <begin position="77"/>
        <end position="265"/>
    </location>
</feature>
<dbReference type="InterPro" id="IPR035906">
    <property type="entry name" value="MetI-like_sf"/>
</dbReference>
<feature type="transmembrane region" description="Helical" evidence="7">
    <location>
        <begin position="25"/>
        <end position="46"/>
    </location>
</feature>
<dbReference type="PROSITE" id="PS50928">
    <property type="entry name" value="ABC_TM1"/>
    <property type="match status" value="1"/>
</dbReference>
<dbReference type="Proteomes" id="UP001277761">
    <property type="component" value="Unassembled WGS sequence"/>
</dbReference>
<comment type="subcellular location">
    <subcellularLocation>
        <location evidence="1 7">Cell membrane</location>
        <topology evidence="1 7">Multi-pass membrane protein</topology>
    </subcellularLocation>
</comment>
<keyword evidence="10" id="KW-1185">Reference proteome</keyword>
<accession>A0ABU4VNS6</accession>
<proteinExistence type="inferred from homology"/>
<comment type="caution">
    <text evidence="9">The sequence shown here is derived from an EMBL/GenBank/DDBJ whole genome shotgun (WGS) entry which is preliminary data.</text>
</comment>
<dbReference type="Pfam" id="PF00528">
    <property type="entry name" value="BPD_transp_1"/>
    <property type="match status" value="1"/>
</dbReference>
<evidence type="ECO:0000313" key="10">
    <source>
        <dbReference type="Proteomes" id="UP001277761"/>
    </source>
</evidence>
<keyword evidence="2 7" id="KW-0813">Transport</keyword>
<dbReference type="InterPro" id="IPR000515">
    <property type="entry name" value="MetI-like"/>
</dbReference>
<keyword evidence="6 7" id="KW-0472">Membrane</keyword>
<reference evidence="9 10" key="1">
    <citation type="submission" date="2023-11" db="EMBL/GenBank/DDBJ databases">
        <authorList>
            <person name="Xu M."/>
            <person name="Jiang T."/>
        </authorList>
    </citation>
    <scope>NUCLEOTIDE SEQUENCE [LARGE SCALE GENOMIC DNA]</scope>
    <source>
        <strain evidence="9 10">SD</strain>
    </source>
</reference>
<dbReference type="SUPFAM" id="SSF161098">
    <property type="entry name" value="MetI-like"/>
    <property type="match status" value="1"/>
</dbReference>
<sequence length="283" mass="29152">MSAPAPDPVPGARASRRARRASGSALPLAVRIALGLLGPLVVLGAWEAYCRLADVDDLLLPPPSQVGTALVDDRSILWDAFRVTGQEIALGLLAALAVGALLALAMHLSRVVRALLGPLVVGSQAIPLPVLAPILVFWLGFGVAPKVAIVAIICFFPITVATLDALDRVDPAYARLLRTMGASRLQRLRWVELPAALPAALSGAKVSVAIAAIAAVFAEYAGSEEGHGGLGRTIQSAQSNLATDRALAAVAILAAFAVLTTGALAAAQRFLAPWAHRGSDGAR</sequence>
<gene>
    <name evidence="9" type="ORF">SK069_15935</name>
</gene>
<evidence type="ECO:0000259" key="8">
    <source>
        <dbReference type="PROSITE" id="PS50928"/>
    </source>
</evidence>
<dbReference type="Gene3D" id="1.10.3720.10">
    <property type="entry name" value="MetI-like"/>
    <property type="match status" value="1"/>
</dbReference>
<evidence type="ECO:0000256" key="2">
    <source>
        <dbReference type="ARBA" id="ARBA00022448"/>
    </source>
</evidence>
<keyword evidence="5 7" id="KW-1133">Transmembrane helix</keyword>